<evidence type="ECO:0000259" key="6">
    <source>
        <dbReference type="Pfam" id="PF13873"/>
    </source>
</evidence>
<dbReference type="Gene3D" id="1.10.10.60">
    <property type="entry name" value="Homeodomain-like"/>
    <property type="match status" value="1"/>
</dbReference>
<evidence type="ECO:0000313" key="7">
    <source>
        <dbReference type="EMBL" id="SOQ45065.1"/>
    </source>
</evidence>
<dbReference type="AlphaFoldDB" id="A0A2H1VW65"/>
<dbReference type="EMBL" id="ODYU01004805">
    <property type="protein sequence ID" value="SOQ45065.1"/>
    <property type="molecule type" value="Genomic_DNA"/>
</dbReference>
<keyword evidence="4" id="KW-0804">Transcription</keyword>
<evidence type="ECO:0000256" key="4">
    <source>
        <dbReference type="ARBA" id="ARBA00023163"/>
    </source>
</evidence>
<accession>A0A2H1VW65</accession>
<reference evidence="7" key="1">
    <citation type="submission" date="2016-07" db="EMBL/GenBank/DDBJ databases">
        <authorList>
            <person name="Bretaudeau A."/>
        </authorList>
    </citation>
    <scope>NUCLEOTIDE SEQUENCE</scope>
    <source>
        <strain evidence="7">Rice</strain>
        <tissue evidence="7">Whole body</tissue>
    </source>
</reference>
<feature type="domain" description="Myb/SANT-like DNA-binding" evidence="6">
    <location>
        <begin position="40"/>
        <end position="102"/>
    </location>
</feature>
<gene>
    <name evidence="7" type="ORF">SFRICE_029027</name>
</gene>
<evidence type="ECO:0000256" key="1">
    <source>
        <dbReference type="ARBA" id="ARBA00011764"/>
    </source>
</evidence>
<comment type="subunit">
    <text evidence="1">Self-associates forming complexes of several hundred monomers.</text>
</comment>
<comment type="function">
    <text evidence="5">Involved in transvection phenomena (= synapsis-dependent gene expression), where the synaptic pairing of chromosomes carrying genes with which zeste interacts influences the expression of these genes. Zeste binds to DNA and stimulates transcription from a nearby promoter.</text>
</comment>
<organism evidence="7">
    <name type="scientific">Spodoptera frugiperda</name>
    <name type="common">Fall armyworm</name>
    <dbReference type="NCBI Taxonomy" id="7108"/>
    <lineage>
        <taxon>Eukaryota</taxon>
        <taxon>Metazoa</taxon>
        <taxon>Ecdysozoa</taxon>
        <taxon>Arthropoda</taxon>
        <taxon>Hexapoda</taxon>
        <taxon>Insecta</taxon>
        <taxon>Pterygota</taxon>
        <taxon>Neoptera</taxon>
        <taxon>Endopterygota</taxon>
        <taxon>Lepidoptera</taxon>
        <taxon>Glossata</taxon>
        <taxon>Ditrysia</taxon>
        <taxon>Noctuoidea</taxon>
        <taxon>Noctuidae</taxon>
        <taxon>Amphipyrinae</taxon>
        <taxon>Spodoptera</taxon>
    </lineage>
</organism>
<dbReference type="Pfam" id="PF13873">
    <property type="entry name" value="Myb_DNA-bind_5"/>
    <property type="match status" value="1"/>
</dbReference>
<evidence type="ECO:0000256" key="5">
    <source>
        <dbReference type="ARBA" id="ARBA00025466"/>
    </source>
</evidence>
<name>A0A2H1VW65_SPOFR</name>
<evidence type="ECO:0000256" key="3">
    <source>
        <dbReference type="ARBA" id="ARBA00023015"/>
    </source>
</evidence>
<protein>
    <recommendedName>
        <fullName evidence="2">Regulatory protein zeste</fullName>
    </recommendedName>
</protein>
<dbReference type="InterPro" id="IPR028002">
    <property type="entry name" value="Myb_DNA-bind_5"/>
</dbReference>
<evidence type="ECO:0000256" key="2">
    <source>
        <dbReference type="ARBA" id="ARBA00016807"/>
    </source>
</evidence>
<proteinExistence type="predicted"/>
<keyword evidence="3" id="KW-0805">Transcription regulation</keyword>
<sequence length="113" mass="12656">MDIDAVYCGAAASNTLLSCSENLNSDQMKAKLVKYSIVLLLDLISKHQLITTRATNATNNKLKELAWKSIAEQFSAVTGDMRTPEQLRLKWENLKKSARKRSASIRQNNLNSD</sequence>